<accession>A0A9P4S929</accession>
<comment type="caution">
    <text evidence="1">The sequence shown here is derived from an EMBL/GenBank/DDBJ whole genome shotgun (WGS) entry which is preliminary data.</text>
</comment>
<dbReference type="AlphaFoldDB" id="A0A9P4S929"/>
<protein>
    <submittedName>
        <fullName evidence="1">Uncharacterized protein</fullName>
    </submittedName>
</protein>
<dbReference type="EMBL" id="MU006097">
    <property type="protein sequence ID" value="KAF2838351.1"/>
    <property type="molecule type" value="Genomic_DNA"/>
</dbReference>
<dbReference type="Gene3D" id="2.60.40.2970">
    <property type="match status" value="1"/>
</dbReference>
<organism evidence="1 2">
    <name type="scientific">Patellaria atrata CBS 101060</name>
    <dbReference type="NCBI Taxonomy" id="1346257"/>
    <lineage>
        <taxon>Eukaryota</taxon>
        <taxon>Fungi</taxon>
        <taxon>Dikarya</taxon>
        <taxon>Ascomycota</taxon>
        <taxon>Pezizomycotina</taxon>
        <taxon>Dothideomycetes</taxon>
        <taxon>Dothideomycetes incertae sedis</taxon>
        <taxon>Patellariales</taxon>
        <taxon>Patellariaceae</taxon>
        <taxon>Patellaria</taxon>
    </lineage>
</organism>
<proteinExistence type="predicted"/>
<gene>
    <name evidence="1" type="ORF">M501DRAFT_936348</name>
</gene>
<keyword evidence="2" id="KW-1185">Reference proteome</keyword>
<dbReference type="Proteomes" id="UP000799429">
    <property type="component" value="Unassembled WGS sequence"/>
</dbReference>
<name>A0A9P4S929_9PEZI</name>
<sequence>MVGSSSNSIRPTALSIELSQHSTSPPTLRATVRNNHSKILTILTWDTPLDEKAAILGVFRVTEKSSGDEVEMGGIKINRLLPPPRDAFVELSPGAESSKDFELKEPLWPMEKGHRYYIKAVGDWKAVWEARVGDLTDGDFKDMAASERAIKIETYESEPIEVEI</sequence>
<reference evidence="1" key="1">
    <citation type="journal article" date="2020" name="Stud. Mycol.">
        <title>101 Dothideomycetes genomes: a test case for predicting lifestyles and emergence of pathogens.</title>
        <authorList>
            <person name="Haridas S."/>
            <person name="Albert R."/>
            <person name="Binder M."/>
            <person name="Bloem J."/>
            <person name="Labutti K."/>
            <person name="Salamov A."/>
            <person name="Andreopoulos B."/>
            <person name="Baker S."/>
            <person name="Barry K."/>
            <person name="Bills G."/>
            <person name="Bluhm B."/>
            <person name="Cannon C."/>
            <person name="Castanera R."/>
            <person name="Culley D."/>
            <person name="Daum C."/>
            <person name="Ezra D."/>
            <person name="Gonzalez J."/>
            <person name="Henrissat B."/>
            <person name="Kuo A."/>
            <person name="Liang C."/>
            <person name="Lipzen A."/>
            <person name="Lutzoni F."/>
            <person name="Magnuson J."/>
            <person name="Mondo S."/>
            <person name="Nolan M."/>
            <person name="Ohm R."/>
            <person name="Pangilinan J."/>
            <person name="Park H.-J."/>
            <person name="Ramirez L."/>
            <person name="Alfaro M."/>
            <person name="Sun H."/>
            <person name="Tritt A."/>
            <person name="Yoshinaga Y."/>
            <person name="Zwiers L.-H."/>
            <person name="Turgeon B."/>
            <person name="Goodwin S."/>
            <person name="Spatafora J."/>
            <person name="Crous P."/>
            <person name="Grigoriev I."/>
        </authorList>
    </citation>
    <scope>NUCLEOTIDE SEQUENCE</scope>
    <source>
        <strain evidence="1">CBS 101060</strain>
    </source>
</reference>
<dbReference type="OrthoDB" id="4664297at2759"/>
<evidence type="ECO:0000313" key="1">
    <source>
        <dbReference type="EMBL" id="KAF2838351.1"/>
    </source>
</evidence>
<evidence type="ECO:0000313" key="2">
    <source>
        <dbReference type="Proteomes" id="UP000799429"/>
    </source>
</evidence>